<sequence length="86" mass="10093">MEMKWWGKMTVPMRKVWSKVSKKIRPKTAGQNKLHRDVRTCEYEDVHILWDMLKKNDETDPVKGGDEAAAWKLHWAKCAPLLCRGV</sequence>
<accession>A0A022QD16</accession>
<dbReference type="PhylomeDB" id="A0A022QD16"/>
<dbReference type="AlphaFoldDB" id="A0A022QD16"/>
<dbReference type="Proteomes" id="UP000030748">
    <property type="component" value="Unassembled WGS sequence"/>
</dbReference>
<keyword evidence="2" id="KW-1185">Reference proteome</keyword>
<dbReference type="EMBL" id="KI632002">
    <property type="protein sequence ID" value="EYU25504.1"/>
    <property type="molecule type" value="Genomic_DNA"/>
</dbReference>
<evidence type="ECO:0000313" key="1">
    <source>
        <dbReference type="EMBL" id="EYU25504.1"/>
    </source>
</evidence>
<dbReference type="PANTHER" id="PTHR33181">
    <property type="entry name" value="OS01G0778500 PROTEIN"/>
    <property type="match status" value="1"/>
</dbReference>
<reference evidence="1 2" key="1">
    <citation type="journal article" date="2013" name="Proc. Natl. Acad. Sci. U.S.A.">
        <title>Fine-scale variation in meiotic recombination in Mimulus inferred from population shotgun sequencing.</title>
        <authorList>
            <person name="Hellsten U."/>
            <person name="Wright K.M."/>
            <person name="Jenkins J."/>
            <person name="Shu S."/>
            <person name="Yuan Y."/>
            <person name="Wessler S.R."/>
            <person name="Schmutz J."/>
            <person name="Willis J.H."/>
            <person name="Rokhsar D.S."/>
        </authorList>
    </citation>
    <scope>NUCLEOTIDE SEQUENCE [LARGE SCALE GENOMIC DNA]</scope>
    <source>
        <strain evidence="2">cv. DUN x IM62</strain>
    </source>
</reference>
<protein>
    <submittedName>
        <fullName evidence="1">Uncharacterized protein</fullName>
    </submittedName>
</protein>
<gene>
    <name evidence="1" type="ORF">MIMGU_mgv1a017249mg</name>
</gene>
<dbReference type="STRING" id="4155.A0A022QD16"/>
<evidence type="ECO:0000313" key="2">
    <source>
        <dbReference type="Proteomes" id="UP000030748"/>
    </source>
</evidence>
<dbReference type="PANTHER" id="PTHR33181:SF58">
    <property type="match status" value="1"/>
</dbReference>
<organism evidence="1 2">
    <name type="scientific">Erythranthe guttata</name>
    <name type="common">Yellow monkey flower</name>
    <name type="synonym">Mimulus guttatus</name>
    <dbReference type="NCBI Taxonomy" id="4155"/>
    <lineage>
        <taxon>Eukaryota</taxon>
        <taxon>Viridiplantae</taxon>
        <taxon>Streptophyta</taxon>
        <taxon>Embryophyta</taxon>
        <taxon>Tracheophyta</taxon>
        <taxon>Spermatophyta</taxon>
        <taxon>Magnoliopsida</taxon>
        <taxon>eudicotyledons</taxon>
        <taxon>Gunneridae</taxon>
        <taxon>Pentapetalae</taxon>
        <taxon>asterids</taxon>
        <taxon>lamiids</taxon>
        <taxon>Lamiales</taxon>
        <taxon>Phrymaceae</taxon>
        <taxon>Erythranthe</taxon>
    </lineage>
</organism>
<proteinExistence type="predicted"/>
<name>A0A022QD16_ERYGU</name>